<dbReference type="GO" id="GO:0031981">
    <property type="term" value="C:nuclear lumen"/>
    <property type="evidence" value="ECO:0007669"/>
    <property type="project" value="UniProtKB-ARBA"/>
</dbReference>
<comment type="similarity">
    <text evidence="4">Belongs to the replication factor A protein 3 family.</text>
</comment>
<feature type="transmembrane region" description="Helical" evidence="12">
    <location>
        <begin position="774"/>
        <end position="794"/>
    </location>
</feature>
<feature type="transmembrane region" description="Helical" evidence="12">
    <location>
        <begin position="861"/>
        <end position="877"/>
    </location>
</feature>
<feature type="transmembrane region" description="Helical" evidence="12">
    <location>
        <begin position="233"/>
        <end position="251"/>
    </location>
</feature>
<feature type="transmembrane region" description="Helical" evidence="12">
    <location>
        <begin position="500"/>
        <end position="524"/>
    </location>
</feature>
<keyword evidence="14" id="KW-1185">Reference proteome</keyword>
<dbReference type="GO" id="GO:0003677">
    <property type="term" value="F:DNA binding"/>
    <property type="evidence" value="ECO:0007669"/>
    <property type="project" value="InterPro"/>
</dbReference>
<evidence type="ECO:0000256" key="7">
    <source>
        <dbReference type="ARBA" id="ARBA00022856"/>
    </source>
</evidence>
<keyword evidence="6 12" id="KW-0812">Transmembrane</keyword>
<dbReference type="NCBIfam" id="TIGR00728">
    <property type="entry name" value="OPT_sfam"/>
    <property type="match status" value="1"/>
</dbReference>
<evidence type="ECO:0000256" key="1">
    <source>
        <dbReference type="ARBA" id="ARBA00004123"/>
    </source>
</evidence>
<evidence type="ECO:0000256" key="3">
    <source>
        <dbReference type="ARBA" id="ARBA00008807"/>
    </source>
</evidence>
<feature type="transmembrane region" description="Helical" evidence="12">
    <location>
        <begin position="428"/>
        <end position="456"/>
    </location>
</feature>
<evidence type="ECO:0000256" key="4">
    <source>
        <dbReference type="ARBA" id="ARBA00009761"/>
    </source>
</evidence>
<feature type="transmembrane region" description="Helical" evidence="12">
    <location>
        <begin position="336"/>
        <end position="356"/>
    </location>
</feature>
<dbReference type="EMBL" id="JANBUY010000180">
    <property type="protein sequence ID" value="KAJ2862205.1"/>
    <property type="molecule type" value="Genomic_DNA"/>
</dbReference>
<evidence type="ECO:0000256" key="11">
    <source>
        <dbReference type="ARBA" id="ARBA00023242"/>
    </source>
</evidence>
<feature type="transmembrane region" description="Helical" evidence="12">
    <location>
        <begin position="740"/>
        <end position="762"/>
    </location>
</feature>
<comment type="subcellular location">
    <subcellularLocation>
        <location evidence="2">Membrane</location>
        <topology evidence="2">Multi-pass membrane protein</topology>
    </subcellularLocation>
    <subcellularLocation>
        <location evidence="1">Nucleus</location>
    </subcellularLocation>
</comment>
<evidence type="ECO:0000256" key="9">
    <source>
        <dbReference type="ARBA" id="ARBA00022989"/>
    </source>
</evidence>
<dbReference type="SUPFAM" id="SSF50249">
    <property type="entry name" value="Nucleic acid-binding proteins"/>
    <property type="match status" value="1"/>
</dbReference>
<dbReference type="PANTHER" id="PTHR22601">
    <property type="entry name" value="ISP4 LIKE PROTEIN"/>
    <property type="match status" value="1"/>
</dbReference>
<dbReference type="InterPro" id="IPR004648">
    <property type="entry name" value="Oligpept_transpt"/>
</dbReference>
<dbReference type="GO" id="GO:0035673">
    <property type="term" value="F:oligopeptide transmembrane transporter activity"/>
    <property type="evidence" value="ECO:0007669"/>
    <property type="project" value="InterPro"/>
</dbReference>
<keyword evidence="11" id="KW-0539">Nucleus</keyword>
<feature type="transmembrane region" description="Helical" evidence="12">
    <location>
        <begin position="578"/>
        <end position="597"/>
    </location>
</feature>
<dbReference type="InterPro" id="IPR012340">
    <property type="entry name" value="NA-bd_OB-fold"/>
</dbReference>
<evidence type="ECO:0000256" key="2">
    <source>
        <dbReference type="ARBA" id="ARBA00004141"/>
    </source>
</evidence>
<dbReference type="GO" id="GO:0006260">
    <property type="term" value="P:DNA replication"/>
    <property type="evidence" value="ECO:0007669"/>
    <property type="project" value="InterPro"/>
</dbReference>
<dbReference type="Proteomes" id="UP001140074">
    <property type="component" value="Unassembled WGS sequence"/>
</dbReference>
<evidence type="ECO:0000256" key="10">
    <source>
        <dbReference type="ARBA" id="ARBA00023136"/>
    </source>
</evidence>
<evidence type="ECO:0000256" key="12">
    <source>
        <dbReference type="SAM" id="Phobius"/>
    </source>
</evidence>
<dbReference type="GO" id="GO:0015031">
    <property type="term" value="P:protein transport"/>
    <property type="evidence" value="ECO:0007669"/>
    <property type="project" value="UniProtKB-KW"/>
</dbReference>
<comment type="similarity">
    <text evidence="3">Belongs to the oligopeptide OPT transporter family.</text>
</comment>
<feature type="transmembrane region" description="Helical" evidence="12">
    <location>
        <begin position="257"/>
        <end position="279"/>
    </location>
</feature>
<reference evidence="13" key="1">
    <citation type="submission" date="2022-07" db="EMBL/GenBank/DDBJ databases">
        <title>Phylogenomic reconstructions and comparative analyses of Kickxellomycotina fungi.</title>
        <authorList>
            <person name="Reynolds N.K."/>
            <person name="Stajich J.E."/>
            <person name="Barry K."/>
            <person name="Grigoriev I.V."/>
            <person name="Crous P."/>
            <person name="Smith M.E."/>
        </authorList>
    </citation>
    <scope>NUCLEOTIDE SEQUENCE</scope>
    <source>
        <strain evidence="13">RSA 476</strain>
    </source>
</reference>
<sequence length="935" mass="103963">MDKPTPRINASMIQQHAGTTVRIVGRIVQSQGSGFILETSDGSTVLVNPTVECTYSANFIELLGKVQSDGSVSGYTAVDLSDNFDLKTYGLFERAAQNTLLMLDAPQIQESEDEPQISDFGLPNSIRPPCSIIDDVVNIHPLAKPSHSATPCTQDTIDDCALRSTPVANYTHSTCTTSENGVTDDDYNLEEKNVAKSTKSIHGELDDSPFEVVRTAVSNSDTPTMPSMTFRSGVLGVFFVCLISFVNQFYWERDNPIALNLLIVQLLCYPLGVAMAWGLPRRMWNCFGYKWTMNPGPFTIKEHVLISLMANASAYMALTVDIFAVLRLYYNPSFSLWTALVLLLSGQLFAYSLAGLSRTLLVLPASMIWPSSLINASLFRTFHEHQPESDESTSGTAISDSKVGPIVNTSLRARWRRRGLSGMSRTQFFWICFAGSFVWYFVPGYLLQVLSTISLLCLIAPHSHLANLIGDGKQGLGVLSFSLDWSVFSNAFLNSPIATPFWAACNLFVGFVLVFWIALPIAYFNNLWGAASLPLYSASVFTTNSTQYNISRVMSNGVFDAKAYEQYSPLRMSLEFSWVYGIGFAALMSILVHIVLYNGKEIIARVRETKTKHDDIHGKLIMHYPSVKAWWYLVMLVASAAAGIAVGVGAHVGVPWWGYILSFAIAIVLIIPVGIIQAVSNRQPGLSLVAELLSGIVLQGIPTGYSILKLYGHGSLAQALSYAQDMKLAHYMKIPPRQVLLYQVIGIIISVVIQTCLFFWLVDHIPNMCRPEGYPWVCRSTNLVYSASIIWNLIGPLKVFGEGSPYSPLLWGFLFGLFLPIPVYLLQRRFPQCTWLKHVYIPVILSGIVGLPPMPPVDFPMWFLFGFIFNFLIHRYWNMWWQKYNFTLSAGLDSGLALSGIFQFLALSQNGIALNWWGNQVDRQCPLSAQPWITP</sequence>
<dbReference type="CDD" id="cd04479">
    <property type="entry name" value="RPA3"/>
    <property type="match status" value="1"/>
</dbReference>
<accession>A0A9W8IFD0</accession>
<keyword evidence="7" id="KW-0571">Peptide transport</keyword>
<feature type="transmembrane region" description="Helical" evidence="12">
    <location>
        <begin position="838"/>
        <end position="855"/>
    </location>
</feature>
<feature type="transmembrane region" description="Helical" evidence="12">
    <location>
        <begin position="656"/>
        <end position="676"/>
    </location>
</feature>
<evidence type="ECO:0000256" key="5">
    <source>
        <dbReference type="ARBA" id="ARBA00022448"/>
    </source>
</evidence>
<dbReference type="GO" id="GO:0016020">
    <property type="term" value="C:membrane"/>
    <property type="evidence" value="ECO:0007669"/>
    <property type="project" value="UniProtKB-SubCell"/>
</dbReference>
<gene>
    <name evidence="13" type="ORF">GGH94_004413</name>
</gene>
<evidence type="ECO:0000256" key="6">
    <source>
        <dbReference type="ARBA" id="ARBA00022692"/>
    </source>
</evidence>
<dbReference type="GO" id="GO:0006310">
    <property type="term" value="P:DNA recombination"/>
    <property type="evidence" value="ECO:0007669"/>
    <property type="project" value="InterPro"/>
</dbReference>
<keyword evidence="5" id="KW-0813">Transport</keyword>
<keyword evidence="9 12" id="KW-1133">Transmembrane helix</keyword>
<keyword evidence="8" id="KW-0653">Protein transport</keyword>
<organism evidence="13 14">
    <name type="scientific">Coemansia aciculifera</name>
    <dbReference type="NCBI Taxonomy" id="417176"/>
    <lineage>
        <taxon>Eukaryota</taxon>
        <taxon>Fungi</taxon>
        <taxon>Fungi incertae sedis</taxon>
        <taxon>Zoopagomycota</taxon>
        <taxon>Kickxellomycotina</taxon>
        <taxon>Kickxellomycetes</taxon>
        <taxon>Kickxellales</taxon>
        <taxon>Kickxellaceae</taxon>
        <taxon>Coemansia</taxon>
    </lineage>
</organism>
<evidence type="ECO:0000313" key="14">
    <source>
        <dbReference type="Proteomes" id="UP001140074"/>
    </source>
</evidence>
<protein>
    <recommendedName>
        <fullName evidence="15">OPT-domain-containing protein</fullName>
    </recommendedName>
</protein>
<comment type="caution">
    <text evidence="13">The sequence shown here is derived from an EMBL/GenBank/DDBJ whole genome shotgun (WGS) entry which is preliminary data.</text>
</comment>
<feature type="transmembrane region" description="Helical" evidence="12">
    <location>
        <begin position="688"/>
        <end position="708"/>
    </location>
</feature>
<dbReference type="Pfam" id="PF03169">
    <property type="entry name" value="OPT"/>
    <property type="match status" value="1"/>
</dbReference>
<evidence type="ECO:0008006" key="15">
    <source>
        <dbReference type="Google" id="ProtNLM"/>
    </source>
</evidence>
<dbReference type="AlphaFoldDB" id="A0A9W8IFD0"/>
<dbReference type="GO" id="GO:0006281">
    <property type="term" value="P:DNA repair"/>
    <property type="evidence" value="ECO:0007669"/>
    <property type="project" value="InterPro"/>
</dbReference>
<keyword evidence="10 12" id="KW-0472">Membrane</keyword>
<dbReference type="Gene3D" id="2.40.50.140">
    <property type="entry name" value="Nucleic acid-binding proteins"/>
    <property type="match status" value="1"/>
</dbReference>
<dbReference type="Pfam" id="PF08661">
    <property type="entry name" value="Rep_fac-A_3"/>
    <property type="match status" value="1"/>
</dbReference>
<feature type="transmembrane region" description="Helical" evidence="12">
    <location>
        <begin position="629"/>
        <end position="650"/>
    </location>
</feature>
<name>A0A9W8IFD0_9FUNG</name>
<evidence type="ECO:0000256" key="8">
    <source>
        <dbReference type="ARBA" id="ARBA00022927"/>
    </source>
</evidence>
<feature type="transmembrane region" description="Helical" evidence="12">
    <location>
        <begin position="806"/>
        <end position="826"/>
    </location>
</feature>
<dbReference type="InterPro" id="IPR013970">
    <property type="entry name" value="Rfa2"/>
</dbReference>
<proteinExistence type="inferred from homology"/>
<dbReference type="InterPro" id="IPR004813">
    <property type="entry name" value="OPT"/>
</dbReference>
<feature type="transmembrane region" description="Helical" evidence="12">
    <location>
        <begin position="308"/>
        <end position="330"/>
    </location>
</feature>
<evidence type="ECO:0000313" key="13">
    <source>
        <dbReference type="EMBL" id="KAJ2862205.1"/>
    </source>
</evidence>